<gene>
    <name evidence="5" type="ORF">CC77DRAFT_1060801</name>
</gene>
<evidence type="ECO:0008006" key="7">
    <source>
        <dbReference type="Google" id="ProtNLM"/>
    </source>
</evidence>
<dbReference type="Proteomes" id="UP000077248">
    <property type="component" value="Unassembled WGS sequence"/>
</dbReference>
<evidence type="ECO:0000313" key="5">
    <source>
        <dbReference type="EMBL" id="OAG21103.1"/>
    </source>
</evidence>
<sequence>MAYARLSDDASIESPYEKAEPSESLLQNSARYFSYKNLFGASLVLWIATLATLAWVLGQKPSTYGNHATNSLPFPPVPSRMITFDPNPRFHYTAKDAGESAWSALMPNDGGIISIASPQRYQLPVSYKDRNVSGAEVYSMSMFHQLHCLNSIRVRLGILEGFINETVGNIQRRDVFAPESHVNHCFDYLRQAVMCAGDLSLEHSVVPDEFGFNGWGTSHQCAGWDAMWDIAVQHRYDQGIRQEAERNR</sequence>
<dbReference type="PANTHER" id="PTHR33365">
    <property type="entry name" value="YALI0B05434P"/>
    <property type="match status" value="1"/>
</dbReference>
<organism evidence="5 6">
    <name type="scientific">Alternaria alternata</name>
    <name type="common">Alternaria rot fungus</name>
    <name type="synonym">Torula alternata</name>
    <dbReference type="NCBI Taxonomy" id="5599"/>
    <lineage>
        <taxon>Eukaryota</taxon>
        <taxon>Fungi</taxon>
        <taxon>Dikarya</taxon>
        <taxon>Ascomycota</taxon>
        <taxon>Pezizomycotina</taxon>
        <taxon>Dothideomycetes</taxon>
        <taxon>Pleosporomycetidae</taxon>
        <taxon>Pleosporales</taxon>
        <taxon>Pleosporineae</taxon>
        <taxon>Pleosporaceae</taxon>
        <taxon>Alternaria</taxon>
        <taxon>Alternaria sect. Alternaria</taxon>
        <taxon>Alternaria alternata complex</taxon>
    </lineage>
</organism>
<dbReference type="AlphaFoldDB" id="A0A177DMS7"/>
<accession>A0A177DMS7</accession>
<comment type="pathway">
    <text evidence="1">Mycotoxin biosynthesis.</text>
</comment>
<evidence type="ECO:0000256" key="3">
    <source>
        <dbReference type="ARBA" id="ARBA00035112"/>
    </source>
</evidence>
<dbReference type="GeneID" id="29113955"/>
<keyword evidence="2" id="KW-0560">Oxidoreductase</keyword>
<evidence type="ECO:0000256" key="2">
    <source>
        <dbReference type="ARBA" id="ARBA00023002"/>
    </source>
</evidence>
<comment type="similarity">
    <text evidence="3">Belongs to the ustYa family.</text>
</comment>
<name>A0A177DMS7_ALTAL</name>
<keyword evidence="4" id="KW-0472">Membrane</keyword>
<proteinExistence type="inferred from homology"/>
<keyword evidence="4" id="KW-0812">Transmembrane</keyword>
<dbReference type="EMBL" id="KV441477">
    <property type="protein sequence ID" value="OAG21103.1"/>
    <property type="molecule type" value="Genomic_DNA"/>
</dbReference>
<dbReference type="PANTHER" id="PTHR33365:SF11">
    <property type="entry name" value="TAT PATHWAY SIGNAL SEQUENCE"/>
    <property type="match status" value="1"/>
</dbReference>
<keyword evidence="4" id="KW-1133">Transmembrane helix</keyword>
<reference evidence="5 6" key="1">
    <citation type="submission" date="2016-05" db="EMBL/GenBank/DDBJ databases">
        <title>Comparative analysis of secretome profiles of manganese(II)-oxidizing ascomycete fungi.</title>
        <authorList>
            <consortium name="DOE Joint Genome Institute"/>
            <person name="Zeiner C.A."/>
            <person name="Purvine S.O."/>
            <person name="Zink E.M."/>
            <person name="Wu S."/>
            <person name="Pasa-Tolic L."/>
            <person name="Chaput D.L."/>
            <person name="Haridas S."/>
            <person name="Grigoriev I.V."/>
            <person name="Santelli C.M."/>
            <person name="Hansel C.M."/>
        </authorList>
    </citation>
    <scope>NUCLEOTIDE SEQUENCE [LARGE SCALE GENOMIC DNA]</scope>
    <source>
        <strain evidence="5 6">SRC1lrK2f</strain>
    </source>
</reference>
<dbReference type="InterPro" id="IPR021765">
    <property type="entry name" value="UstYa-like"/>
</dbReference>
<dbReference type="KEGG" id="aalt:CC77DRAFT_1060801"/>
<dbReference type="OMA" id="RQAFECS"/>
<dbReference type="GO" id="GO:0016491">
    <property type="term" value="F:oxidoreductase activity"/>
    <property type="evidence" value="ECO:0007669"/>
    <property type="project" value="UniProtKB-KW"/>
</dbReference>
<evidence type="ECO:0000313" key="6">
    <source>
        <dbReference type="Proteomes" id="UP000077248"/>
    </source>
</evidence>
<protein>
    <recommendedName>
        <fullName evidence="7">Oxidase ustYa</fullName>
    </recommendedName>
</protein>
<feature type="transmembrane region" description="Helical" evidence="4">
    <location>
        <begin position="38"/>
        <end position="57"/>
    </location>
</feature>
<evidence type="ECO:0000256" key="4">
    <source>
        <dbReference type="SAM" id="Phobius"/>
    </source>
</evidence>
<evidence type="ECO:0000256" key="1">
    <source>
        <dbReference type="ARBA" id="ARBA00004685"/>
    </source>
</evidence>
<dbReference type="VEuPathDB" id="FungiDB:CC77DRAFT_1060801"/>
<dbReference type="Pfam" id="PF11807">
    <property type="entry name" value="UstYa"/>
    <property type="match status" value="1"/>
</dbReference>
<keyword evidence="6" id="KW-1185">Reference proteome</keyword>
<dbReference type="RefSeq" id="XP_018386524.1">
    <property type="nucleotide sequence ID" value="XM_018528361.1"/>
</dbReference>
<dbReference type="GO" id="GO:0043386">
    <property type="term" value="P:mycotoxin biosynthetic process"/>
    <property type="evidence" value="ECO:0007669"/>
    <property type="project" value="InterPro"/>
</dbReference>